<evidence type="ECO:0000313" key="3">
    <source>
        <dbReference type="Proteomes" id="UP000245771"/>
    </source>
</evidence>
<sequence length="124" mass="13438">MEQSIELVAKNCGNELNSFQRCILSHRGDQDGGESACEAERQTLSKCAANAVPLVATVKSRCQSQIRAYDACLLAGRSDDDEQITQRCTPALKALWQCTEAVKREELIKSGGAPQGGESLQRPV</sequence>
<dbReference type="PANTHER" id="PTHR47106">
    <property type="entry name" value="COILED-COIL-HELIX-COILED-COIL-HELIX DOMAIN-CONTAINING PROTEIN 5"/>
    <property type="match status" value="1"/>
</dbReference>
<dbReference type="Gene3D" id="1.10.287.2900">
    <property type="match status" value="2"/>
</dbReference>
<gene>
    <name evidence="2" type="ORF">FA14DRAFT_132581</name>
</gene>
<dbReference type="AlphaFoldDB" id="A0A316VBX5"/>
<evidence type="ECO:0000313" key="2">
    <source>
        <dbReference type="EMBL" id="PWN34804.1"/>
    </source>
</evidence>
<dbReference type="EMBL" id="KZ819603">
    <property type="protein sequence ID" value="PWN34804.1"/>
    <property type="molecule type" value="Genomic_DNA"/>
</dbReference>
<name>A0A316VBX5_9BASI</name>
<dbReference type="InterPro" id="IPR031731">
    <property type="entry name" value="CX9C"/>
</dbReference>
<reference evidence="2 3" key="1">
    <citation type="journal article" date="2018" name="Mol. Biol. Evol.">
        <title>Broad Genomic Sampling Reveals a Smut Pathogenic Ancestry of the Fungal Clade Ustilaginomycotina.</title>
        <authorList>
            <person name="Kijpornyongpan T."/>
            <person name="Mondo S.J."/>
            <person name="Barry K."/>
            <person name="Sandor L."/>
            <person name="Lee J."/>
            <person name="Lipzen A."/>
            <person name="Pangilinan J."/>
            <person name="LaButti K."/>
            <person name="Hainaut M."/>
            <person name="Henrissat B."/>
            <person name="Grigoriev I.V."/>
            <person name="Spatafora J.W."/>
            <person name="Aime M.C."/>
        </authorList>
    </citation>
    <scope>NUCLEOTIDE SEQUENCE [LARGE SCALE GENOMIC DNA]</scope>
    <source>
        <strain evidence="2 3">MCA 3882</strain>
    </source>
</reference>
<organism evidence="2 3">
    <name type="scientific">Meira miltonrushii</name>
    <dbReference type="NCBI Taxonomy" id="1280837"/>
    <lineage>
        <taxon>Eukaryota</taxon>
        <taxon>Fungi</taxon>
        <taxon>Dikarya</taxon>
        <taxon>Basidiomycota</taxon>
        <taxon>Ustilaginomycotina</taxon>
        <taxon>Exobasidiomycetes</taxon>
        <taxon>Exobasidiales</taxon>
        <taxon>Brachybasidiaceae</taxon>
        <taxon>Meira</taxon>
    </lineage>
</organism>
<dbReference type="STRING" id="1280837.A0A316VBX5"/>
<evidence type="ECO:0000259" key="1">
    <source>
        <dbReference type="Pfam" id="PF16860"/>
    </source>
</evidence>
<feature type="domain" description="IMS import disulfide relay-system CHCH-CHCH-like Cx9C" evidence="1">
    <location>
        <begin position="5"/>
        <end position="52"/>
    </location>
</feature>
<dbReference type="GeneID" id="37018732"/>
<dbReference type="InParanoid" id="A0A316VBX5"/>
<dbReference type="RefSeq" id="XP_025355106.1">
    <property type="nucleotide sequence ID" value="XM_025496951.1"/>
</dbReference>
<proteinExistence type="predicted"/>
<keyword evidence="3" id="KW-1185">Reference proteome</keyword>
<dbReference type="GO" id="GO:0045333">
    <property type="term" value="P:cellular respiration"/>
    <property type="evidence" value="ECO:0007669"/>
    <property type="project" value="TreeGrafter"/>
</dbReference>
<dbReference type="Proteomes" id="UP000245771">
    <property type="component" value="Unassembled WGS sequence"/>
</dbReference>
<accession>A0A316VBX5</accession>
<dbReference type="OrthoDB" id="2581252at2759"/>
<dbReference type="InterPro" id="IPR052848">
    <property type="entry name" value="CHCH_domain-containing_protein"/>
</dbReference>
<dbReference type="PANTHER" id="PTHR47106:SF1">
    <property type="entry name" value="COILED-COIL-HELIX-COILED-COIL-HELIX DOMAIN-CONTAINING PROTEIN 5"/>
    <property type="match status" value="1"/>
</dbReference>
<protein>
    <recommendedName>
        <fullName evidence="1">IMS import disulfide relay-system CHCH-CHCH-like Cx9C domain-containing protein</fullName>
    </recommendedName>
</protein>
<dbReference type="GO" id="GO:0005758">
    <property type="term" value="C:mitochondrial intermembrane space"/>
    <property type="evidence" value="ECO:0007669"/>
    <property type="project" value="TreeGrafter"/>
</dbReference>
<dbReference type="Pfam" id="PF16860">
    <property type="entry name" value="CX9C"/>
    <property type="match status" value="1"/>
</dbReference>